<dbReference type="GO" id="GO:0006457">
    <property type="term" value="P:protein folding"/>
    <property type="evidence" value="ECO:0007669"/>
    <property type="project" value="TreeGrafter"/>
</dbReference>
<feature type="compositionally biased region" description="Polar residues" evidence="5">
    <location>
        <begin position="18"/>
        <end position="27"/>
    </location>
</feature>
<accession>A0A1L7SKM5</accession>
<feature type="region of interest" description="Disordered" evidence="5">
    <location>
        <begin position="1"/>
        <end position="77"/>
    </location>
</feature>
<feature type="domain" description="DNL-type" evidence="6">
    <location>
        <begin position="79"/>
        <end position="174"/>
    </location>
</feature>
<organism evidence="7 8">
    <name type="scientific">Fusarium mangiferae</name>
    <name type="common">Mango malformation disease fungus</name>
    <dbReference type="NCBI Taxonomy" id="192010"/>
    <lineage>
        <taxon>Eukaryota</taxon>
        <taxon>Fungi</taxon>
        <taxon>Dikarya</taxon>
        <taxon>Ascomycota</taxon>
        <taxon>Pezizomycotina</taxon>
        <taxon>Sordariomycetes</taxon>
        <taxon>Hypocreomycetidae</taxon>
        <taxon>Hypocreales</taxon>
        <taxon>Nectriaceae</taxon>
        <taxon>Fusarium</taxon>
        <taxon>Fusarium fujikuroi species complex</taxon>
    </lineage>
</organism>
<dbReference type="GO" id="GO:0050821">
    <property type="term" value="P:protein stabilization"/>
    <property type="evidence" value="ECO:0007669"/>
    <property type="project" value="TreeGrafter"/>
</dbReference>
<evidence type="ECO:0000256" key="4">
    <source>
        <dbReference type="PROSITE-ProRule" id="PRU00834"/>
    </source>
</evidence>
<keyword evidence="2 4" id="KW-0863">Zinc-finger</keyword>
<keyword evidence="3" id="KW-0862">Zinc</keyword>
<reference evidence="8" key="1">
    <citation type="journal article" date="2016" name="Genome Biol. Evol.">
        <title>Comparative 'omics' of the Fusarium fujikuroi species complex highlights differences in genetic potential and metabolite synthesis.</title>
        <authorList>
            <person name="Niehaus E.-M."/>
            <person name="Muensterkoetter M."/>
            <person name="Proctor R.H."/>
            <person name="Brown D.W."/>
            <person name="Sharon A."/>
            <person name="Idan Y."/>
            <person name="Oren-Young L."/>
            <person name="Sieber C.M."/>
            <person name="Novak O."/>
            <person name="Pencik A."/>
            <person name="Tarkowska D."/>
            <person name="Hromadova K."/>
            <person name="Freeman S."/>
            <person name="Maymon M."/>
            <person name="Elazar M."/>
            <person name="Youssef S.A."/>
            <person name="El-Shabrawy E.S.M."/>
            <person name="Shalaby A.B.A."/>
            <person name="Houterman P."/>
            <person name="Brock N.L."/>
            <person name="Burkhardt I."/>
            <person name="Tsavkelova E.A."/>
            <person name="Dickschat J.S."/>
            <person name="Galuszka P."/>
            <person name="Gueldener U."/>
            <person name="Tudzynski B."/>
        </authorList>
    </citation>
    <scope>NUCLEOTIDE SEQUENCE [LARGE SCALE GENOMIC DNA]</scope>
    <source>
        <strain evidence="8">MRC7560</strain>
    </source>
</reference>
<keyword evidence="8" id="KW-1185">Reference proteome</keyword>
<dbReference type="Pfam" id="PF05180">
    <property type="entry name" value="zf-DNL"/>
    <property type="match status" value="1"/>
</dbReference>
<dbReference type="GO" id="GO:0008270">
    <property type="term" value="F:zinc ion binding"/>
    <property type="evidence" value="ECO:0007669"/>
    <property type="project" value="UniProtKB-KW"/>
</dbReference>
<proteinExistence type="predicted"/>
<evidence type="ECO:0000256" key="2">
    <source>
        <dbReference type="ARBA" id="ARBA00022771"/>
    </source>
</evidence>
<dbReference type="Proteomes" id="UP000184255">
    <property type="component" value="Unassembled WGS sequence"/>
</dbReference>
<gene>
    <name evidence="7" type="ORF">FMAN_01001</name>
</gene>
<dbReference type="AlphaFoldDB" id="A0A1L7SKM5"/>
<keyword evidence="1" id="KW-0479">Metal-binding</keyword>
<dbReference type="EMBL" id="FCQH01000001">
    <property type="protein sequence ID" value="CVK83622.1"/>
    <property type="molecule type" value="Genomic_DNA"/>
</dbReference>
<dbReference type="InterPro" id="IPR024158">
    <property type="entry name" value="Mt_import_TIM15"/>
</dbReference>
<dbReference type="GO" id="GO:0030150">
    <property type="term" value="P:protein import into mitochondrial matrix"/>
    <property type="evidence" value="ECO:0007669"/>
    <property type="project" value="TreeGrafter"/>
</dbReference>
<dbReference type="PANTHER" id="PTHR20922">
    <property type="entry name" value="DNL-TYPE ZINC FINGER PROTEIN"/>
    <property type="match status" value="1"/>
</dbReference>
<evidence type="ECO:0000256" key="1">
    <source>
        <dbReference type="ARBA" id="ARBA00022723"/>
    </source>
</evidence>
<dbReference type="PROSITE" id="PS51501">
    <property type="entry name" value="ZF_DNL"/>
    <property type="match status" value="1"/>
</dbReference>
<dbReference type="VEuPathDB" id="FungiDB:FMAN_01001"/>
<feature type="compositionally biased region" description="Polar residues" evidence="5">
    <location>
        <begin position="53"/>
        <end position="69"/>
    </location>
</feature>
<name>A0A1L7SKM5_FUSMA</name>
<dbReference type="InterPro" id="IPR007853">
    <property type="entry name" value="Znf_DNL-typ"/>
</dbReference>
<evidence type="ECO:0000259" key="6">
    <source>
        <dbReference type="PROSITE" id="PS51501"/>
    </source>
</evidence>
<sequence>MASRTPSFASKVLRQLPKQPQRSSTSLRAPFIRPATTNLQSFRAAHNIPRPPTQTYAKPNPEQAQTGETPKSEGERPEIKASHYQLSFTCIPCGHRSHHNVSKQGYHYGSTLITCPECRNRHVISDHLNIFGDRKVTIEDLMREKGRLVKRGSLGEDGDIEFWPEESLPADIEAGEGKSS</sequence>
<evidence type="ECO:0000256" key="5">
    <source>
        <dbReference type="SAM" id="MobiDB-lite"/>
    </source>
</evidence>
<dbReference type="GO" id="GO:0005739">
    <property type="term" value="C:mitochondrion"/>
    <property type="evidence" value="ECO:0007669"/>
    <property type="project" value="TreeGrafter"/>
</dbReference>
<evidence type="ECO:0000313" key="8">
    <source>
        <dbReference type="Proteomes" id="UP000184255"/>
    </source>
</evidence>
<dbReference type="GeneID" id="65080273"/>
<evidence type="ECO:0000313" key="7">
    <source>
        <dbReference type="EMBL" id="CVK83622.1"/>
    </source>
</evidence>
<dbReference type="RefSeq" id="XP_041676335.1">
    <property type="nucleotide sequence ID" value="XM_041829842.1"/>
</dbReference>
<evidence type="ECO:0000256" key="3">
    <source>
        <dbReference type="ARBA" id="ARBA00022833"/>
    </source>
</evidence>
<comment type="caution">
    <text evidence="7">The sequence shown here is derived from an EMBL/GenBank/DDBJ whole genome shotgun (WGS) entry which is preliminary data.</text>
</comment>
<dbReference type="GO" id="GO:0051087">
    <property type="term" value="F:protein-folding chaperone binding"/>
    <property type="evidence" value="ECO:0007669"/>
    <property type="project" value="TreeGrafter"/>
</dbReference>
<protein>
    <recommendedName>
        <fullName evidence="6">DNL-type domain-containing protein</fullName>
    </recommendedName>
</protein>
<dbReference type="PANTHER" id="PTHR20922:SF13">
    <property type="entry name" value="DNL-TYPE ZINC FINGER PROTEIN"/>
    <property type="match status" value="1"/>
</dbReference>